<reference evidence="2" key="1">
    <citation type="journal article" date="2015" name="PLoS Genet.">
        <title>The dynamic genome and transcriptome of the human fungal pathogen Blastomyces and close relative Emmonsia.</title>
        <authorList>
            <person name="Munoz J.F."/>
            <person name="Gauthier G.M."/>
            <person name="Desjardins C.A."/>
            <person name="Gallo J.E."/>
            <person name="Holder J."/>
            <person name="Sullivan T.D."/>
            <person name="Marty A.J."/>
            <person name="Carmen J.C."/>
            <person name="Chen Z."/>
            <person name="Ding L."/>
            <person name="Gujja S."/>
            <person name="Magrini V."/>
            <person name="Misas E."/>
            <person name="Mitreva M."/>
            <person name="Priest M."/>
            <person name="Saif S."/>
            <person name="Whiston E.A."/>
            <person name="Young S."/>
            <person name="Zeng Q."/>
            <person name="Goldman W.E."/>
            <person name="Mardis E.R."/>
            <person name="Taylor J.W."/>
            <person name="McEwen J.G."/>
            <person name="Clay O.K."/>
            <person name="Klein B.S."/>
            <person name="Cuomo C.A."/>
        </authorList>
    </citation>
    <scope>NUCLEOTIDE SEQUENCE [LARGE SCALE GENOMIC DNA]</scope>
    <source>
        <strain evidence="2">UAMH 3008</strain>
    </source>
</reference>
<proteinExistence type="predicted"/>
<dbReference type="Gene3D" id="1.10.510.10">
    <property type="entry name" value="Transferase(Phosphotransferase) domain 1"/>
    <property type="match status" value="1"/>
</dbReference>
<name>A0A0G2HSN4_9EURO</name>
<dbReference type="SUPFAM" id="SSF56112">
    <property type="entry name" value="Protein kinase-like (PK-like)"/>
    <property type="match status" value="1"/>
</dbReference>
<evidence type="ECO:0008006" key="3">
    <source>
        <dbReference type="Google" id="ProtNLM"/>
    </source>
</evidence>
<evidence type="ECO:0000313" key="1">
    <source>
        <dbReference type="EMBL" id="KKZ61142.1"/>
    </source>
</evidence>
<dbReference type="InterPro" id="IPR011009">
    <property type="entry name" value="Kinase-like_dom_sf"/>
</dbReference>
<dbReference type="Proteomes" id="UP000034164">
    <property type="component" value="Unassembled WGS sequence"/>
</dbReference>
<protein>
    <recommendedName>
        <fullName evidence="3">Aminoglycoside phosphotransferase domain-containing protein</fullName>
    </recommendedName>
</protein>
<dbReference type="EMBL" id="LCZI01001339">
    <property type="protein sequence ID" value="KKZ61142.1"/>
    <property type="molecule type" value="Genomic_DNA"/>
</dbReference>
<accession>A0A0G2HSN4</accession>
<gene>
    <name evidence="1" type="ORF">EMCG_04243</name>
</gene>
<comment type="caution">
    <text evidence="1">The sequence shown here is derived from an EMBL/GenBank/DDBJ whole genome shotgun (WGS) entry which is preliminary data.</text>
</comment>
<evidence type="ECO:0000313" key="2">
    <source>
        <dbReference type="Proteomes" id="UP000034164"/>
    </source>
</evidence>
<dbReference type="VEuPathDB" id="FungiDB:EMCG_04243"/>
<organism evidence="1 2">
    <name type="scientific">[Emmonsia] crescens</name>
    <dbReference type="NCBI Taxonomy" id="73230"/>
    <lineage>
        <taxon>Eukaryota</taxon>
        <taxon>Fungi</taxon>
        <taxon>Dikarya</taxon>
        <taxon>Ascomycota</taxon>
        <taxon>Pezizomycotina</taxon>
        <taxon>Eurotiomycetes</taxon>
        <taxon>Eurotiomycetidae</taxon>
        <taxon>Onygenales</taxon>
        <taxon>Ajellomycetaceae</taxon>
        <taxon>Emergomyces</taxon>
    </lineage>
</organism>
<dbReference type="OrthoDB" id="5401170at2759"/>
<sequence>MGGIDFPNNWIGDLWDDLYLPTLRDDTTWNIGKKISEKSTLLPSIPGIQNGKAEAQAVYHCEEIVQNMATGKRAIVKVRMQVPPEFPPSLDPAVRAQLANRKPAGWTKKELDSLRHFNEKKCTVVPQQLLVVETWQHGPEMPVPNGYLIFIVMEKLPGVTLSDFWSYPLLKRDMIRASFAKSLDELFSFHGRPWDASLENLIYDEKTDKCYFIDFEGIDVTEDKEMLEFDDLYFYIWHLKHESYGKIYQ</sequence>
<dbReference type="AlphaFoldDB" id="A0A0G2HSN4"/>